<reference evidence="2 3" key="1">
    <citation type="submission" date="2018-02" db="EMBL/GenBank/DDBJ databases">
        <title>Genomic Encyclopedia of Archaeal and Bacterial Type Strains, Phase II (KMG-II): from individual species to whole genera.</title>
        <authorList>
            <person name="Goeker M."/>
        </authorList>
    </citation>
    <scope>NUCLEOTIDE SEQUENCE [LARGE SCALE GENOMIC DNA]</scope>
    <source>
        <strain evidence="2 3">DSM 3808</strain>
    </source>
</reference>
<protein>
    <recommendedName>
        <fullName evidence="4">FlxA-like protein</fullName>
    </recommendedName>
</protein>
<accession>A0A2S6HZJ5</accession>
<proteinExistence type="predicted"/>
<evidence type="ECO:0000313" key="3">
    <source>
        <dbReference type="Proteomes" id="UP000237749"/>
    </source>
</evidence>
<dbReference type="RefSeq" id="WP_104434522.1">
    <property type="nucleotide sequence ID" value="NZ_PTJA01000001.1"/>
</dbReference>
<feature type="compositionally biased region" description="Polar residues" evidence="1">
    <location>
        <begin position="82"/>
        <end position="105"/>
    </location>
</feature>
<comment type="caution">
    <text evidence="2">The sequence shown here is derived from an EMBL/GenBank/DDBJ whole genome shotgun (WGS) entry which is preliminary data.</text>
</comment>
<feature type="compositionally biased region" description="Basic and acidic residues" evidence="1">
    <location>
        <begin position="37"/>
        <end position="54"/>
    </location>
</feature>
<organism evidence="2 3">
    <name type="scientific">Lacrimispora xylanisolvens</name>
    <dbReference type="NCBI Taxonomy" id="384636"/>
    <lineage>
        <taxon>Bacteria</taxon>
        <taxon>Bacillati</taxon>
        <taxon>Bacillota</taxon>
        <taxon>Clostridia</taxon>
        <taxon>Lachnospirales</taxon>
        <taxon>Lachnospiraceae</taxon>
        <taxon>Lacrimispora</taxon>
    </lineage>
</organism>
<evidence type="ECO:0000256" key="1">
    <source>
        <dbReference type="SAM" id="MobiDB-lite"/>
    </source>
</evidence>
<dbReference type="EMBL" id="PTJA01000001">
    <property type="protein sequence ID" value="PPK83584.1"/>
    <property type="molecule type" value="Genomic_DNA"/>
</dbReference>
<dbReference type="Proteomes" id="UP000237749">
    <property type="component" value="Unassembled WGS sequence"/>
</dbReference>
<feature type="region of interest" description="Disordered" evidence="1">
    <location>
        <begin position="82"/>
        <end position="118"/>
    </location>
</feature>
<evidence type="ECO:0000313" key="2">
    <source>
        <dbReference type="EMBL" id="PPK83584.1"/>
    </source>
</evidence>
<keyword evidence="3" id="KW-1185">Reference proteome</keyword>
<feature type="region of interest" description="Disordered" evidence="1">
    <location>
        <begin position="1"/>
        <end position="61"/>
    </location>
</feature>
<evidence type="ECO:0008006" key="4">
    <source>
        <dbReference type="Google" id="ProtNLM"/>
    </source>
</evidence>
<sequence length="118" mass="13444">MNISSIGISPPQFPSETGPVTQPEQDNTDDIEQQIKTLDKEKGKLEGQRDKERNPFALQQSEKYKELEKRIKELDKQIQQLKAEATSSQKKAGSQNKEAVSSRNPFDTYESEKQEFNG</sequence>
<name>A0A2S6HZJ5_9FIRM</name>
<gene>
    <name evidence="2" type="ORF">BXY41_101648</name>
</gene>
<feature type="compositionally biased region" description="Polar residues" evidence="1">
    <location>
        <begin position="14"/>
        <end position="25"/>
    </location>
</feature>
<dbReference type="AlphaFoldDB" id="A0A2S6HZJ5"/>